<dbReference type="GO" id="GO:0005743">
    <property type="term" value="C:mitochondrial inner membrane"/>
    <property type="evidence" value="ECO:0007669"/>
    <property type="project" value="UniProtKB-SubCell"/>
</dbReference>
<dbReference type="Proteomes" id="UP000783686">
    <property type="component" value="Unassembled WGS sequence"/>
</dbReference>
<evidence type="ECO:0008006" key="10">
    <source>
        <dbReference type="Google" id="ProtNLM"/>
    </source>
</evidence>
<dbReference type="InterPro" id="IPR036636">
    <property type="entry name" value="COX7C/Cox8_sf"/>
</dbReference>
<keyword evidence="7" id="KW-1133">Transmembrane helix</keyword>
<evidence type="ECO:0000256" key="5">
    <source>
        <dbReference type="ARBA" id="ARBA00023128"/>
    </source>
</evidence>
<feature type="transmembrane region" description="Helical" evidence="7">
    <location>
        <begin position="63"/>
        <end position="82"/>
    </location>
</feature>
<dbReference type="GO" id="GO:0006123">
    <property type="term" value="P:mitochondrial electron transport, cytochrome c to oxygen"/>
    <property type="evidence" value="ECO:0007669"/>
    <property type="project" value="InterPro"/>
</dbReference>
<accession>A0A811JW23</accession>
<dbReference type="EMBL" id="CAJFCW020000001">
    <property type="protein sequence ID" value="CAG9085711.1"/>
    <property type="molecule type" value="Genomic_DNA"/>
</dbReference>
<evidence type="ECO:0000313" key="9">
    <source>
        <dbReference type="Proteomes" id="UP000614601"/>
    </source>
</evidence>
<evidence type="ECO:0000256" key="6">
    <source>
        <dbReference type="ARBA" id="ARBA00023136"/>
    </source>
</evidence>
<dbReference type="OrthoDB" id="9974841at2759"/>
<dbReference type="Pfam" id="PF02935">
    <property type="entry name" value="COX7C"/>
    <property type="match status" value="1"/>
</dbReference>
<keyword evidence="4" id="KW-0999">Mitochondrion inner membrane</keyword>
<dbReference type="AlphaFoldDB" id="A0A811JW23"/>
<comment type="subcellular location">
    <subcellularLocation>
        <location evidence="1">Mitochondrion inner membrane</location>
        <topology evidence="1">Single-pass membrane protein</topology>
    </subcellularLocation>
</comment>
<protein>
    <recommendedName>
        <fullName evidence="10">Cytochrome c oxidase polypeptide VIIc</fullName>
    </recommendedName>
</protein>
<dbReference type="Proteomes" id="UP000614601">
    <property type="component" value="Unassembled WGS sequence"/>
</dbReference>
<keyword evidence="6 7" id="KW-0472">Membrane</keyword>
<evidence type="ECO:0000256" key="1">
    <source>
        <dbReference type="ARBA" id="ARBA00004434"/>
    </source>
</evidence>
<gene>
    <name evidence="8" type="ORF">BOKJ2_LOCUS2140</name>
</gene>
<keyword evidence="9" id="KW-1185">Reference proteome</keyword>
<keyword evidence="5" id="KW-0496">Mitochondrion</keyword>
<dbReference type="UniPathway" id="UPA00705"/>
<dbReference type="InterPro" id="IPR004202">
    <property type="entry name" value="COX7C/Cox8"/>
</dbReference>
<evidence type="ECO:0000256" key="7">
    <source>
        <dbReference type="SAM" id="Phobius"/>
    </source>
</evidence>
<evidence type="ECO:0000256" key="4">
    <source>
        <dbReference type="ARBA" id="ARBA00022792"/>
    </source>
</evidence>
<dbReference type="Gene3D" id="4.10.49.10">
    <property type="entry name" value="Cytochrome c oxidase subunit VIIc"/>
    <property type="match status" value="1"/>
</dbReference>
<sequence>MLSRIFTPALRSVRNAGHHAPAPNNGATLPDMAKWKPQTPTSFIHDGYAMSKVPFNVRNHRLFMLKATLFLAVGFWAPFIVVEYQLRKANQ</sequence>
<comment type="pathway">
    <text evidence="2">Energy metabolism; oxidative phosphorylation.</text>
</comment>
<evidence type="ECO:0000313" key="8">
    <source>
        <dbReference type="EMBL" id="CAD5207456.1"/>
    </source>
</evidence>
<name>A0A811JW23_9BILA</name>
<comment type="similarity">
    <text evidence="3">Belongs to the cytochrome c oxidase VIIc family.</text>
</comment>
<proteinExistence type="inferred from homology"/>
<dbReference type="EMBL" id="CAJFDH010000001">
    <property type="protein sequence ID" value="CAD5207456.1"/>
    <property type="molecule type" value="Genomic_DNA"/>
</dbReference>
<organism evidence="8 9">
    <name type="scientific">Bursaphelenchus okinawaensis</name>
    <dbReference type="NCBI Taxonomy" id="465554"/>
    <lineage>
        <taxon>Eukaryota</taxon>
        <taxon>Metazoa</taxon>
        <taxon>Ecdysozoa</taxon>
        <taxon>Nematoda</taxon>
        <taxon>Chromadorea</taxon>
        <taxon>Rhabditida</taxon>
        <taxon>Tylenchina</taxon>
        <taxon>Tylenchomorpha</taxon>
        <taxon>Aphelenchoidea</taxon>
        <taxon>Aphelenchoididae</taxon>
        <taxon>Bursaphelenchus</taxon>
    </lineage>
</organism>
<dbReference type="GO" id="GO:0045277">
    <property type="term" value="C:respiratory chain complex IV"/>
    <property type="evidence" value="ECO:0007669"/>
    <property type="project" value="InterPro"/>
</dbReference>
<keyword evidence="7" id="KW-0812">Transmembrane</keyword>
<evidence type="ECO:0000256" key="2">
    <source>
        <dbReference type="ARBA" id="ARBA00004673"/>
    </source>
</evidence>
<evidence type="ECO:0000256" key="3">
    <source>
        <dbReference type="ARBA" id="ARBA00010514"/>
    </source>
</evidence>
<dbReference type="SUPFAM" id="SSF81427">
    <property type="entry name" value="Mitochondrial cytochrome c oxidase subunit VIIc (aka VIIIa)"/>
    <property type="match status" value="1"/>
</dbReference>
<comment type="caution">
    <text evidence="8">The sequence shown here is derived from an EMBL/GenBank/DDBJ whole genome shotgun (WGS) entry which is preliminary data.</text>
</comment>
<reference evidence="8" key="1">
    <citation type="submission" date="2020-09" db="EMBL/GenBank/DDBJ databases">
        <authorList>
            <person name="Kikuchi T."/>
        </authorList>
    </citation>
    <scope>NUCLEOTIDE SEQUENCE</scope>
    <source>
        <strain evidence="8">SH1</strain>
    </source>
</reference>